<dbReference type="EMBL" id="LYRP01000043">
    <property type="protein sequence ID" value="OAT75908.1"/>
    <property type="molecule type" value="Genomic_DNA"/>
</dbReference>
<feature type="active site" description="Proton acceptor" evidence="12 14">
    <location>
        <position position="328"/>
    </location>
</feature>
<keyword evidence="7 12" id="KW-0862">Zinc</keyword>
<feature type="binding site" evidence="12 17">
    <location>
        <position position="361"/>
    </location>
    <ligand>
        <name>Zn(2+)</name>
        <dbReference type="ChEBI" id="CHEBI:29105"/>
    </ligand>
</feature>
<dbReference type="InterPro" id="IPR016161">
    <property type="entry name" value="Ald_DH/histidinol_DH"/>
</dbReference>
<dbReference type="EC" id="1.1.1.23" evidence="4 12"/>
<dbReference type="GO" id="GO:0005829">
    <property type="term" value="C:cytosol"/>
    <property type="evidence" value="ECO:0007669"/>
    <property type="project" value="TreeGrafter"/>
</dbReference>
<feature type="binding site" evidence="12 17">
    <location>
        <position position="260"/>
    </location>
    <ligand>
        <name>Zn(2+)</name>
        <dbReference type="ChEBI" id="CHEBI:29105"/>
    </ligand>
</feature>
<comment type="function">
    <text evidence="1 12 13">Catalyzes the sequential NAD-dependent oxidations of L-histidinol to L-histidinaldehyde and then to L-histidine.</text>
</comment>
<proteinExistence type="inferred from homology"/>
<dbReference type="CDD" id="cd06572">
    <property type="entry name" value="Histidinol_dh"/>
    <property type="match status" value="1"/>
</dbReference>
<comment type="caution">
    <text evidence="19">The sequence shown here is derived from an EMBL/GenBank/DDBJ whole genome shotgun (WGS) entry which is preliminary data.</text>
</comment>
<evidence type="ECO:0000256" key="8">
    <source>
        <dbReference type="ARBA" id="ARBA00023002"/>
    </source>
</evidence>
<feature type="binding site" evidence="12 16">
    <location>
        <position position="328"/>
    </location>
    <ligand>
        <name>substrate</name>
    </ligand>
</feature>
<sequence>MSRFDTLIDWNTCDAEQQRALLMRPAISASDSITRTVSEILDNVKNRGDEALREYSARFDKTAVSELRVSEAEIDAAVARLGDDVKQAMAVAVKNIETFHRAQQLATVDIETLPGVRCQQVTRPVAAVGLYIPGGSAPLFSTVLMLATPARIAGCRRVVLCSPPPIADEILYAARLCGVKEVFQAGGAQAIAALAFGTETVPAVDKIFGPGNAFVTEAKRQVSQRLDGAAIDMPAGPSEVLVIADSGANPDFVASDLLSQAEHGPDSQVILLTPDRDIASRVAQAVERQLAELPRAETARQALSASRLIVARDLAQCVEISNLYGPEHLIIQTREARSLVNDITSAGSVFLGDWSPESAGDYASGTNHVLPTYGYTATCSSLGLADFQKRMTVQELSPQGFASLAQAIETLAAAEQLTAHKNAVTLRVAALAQNNKQG</sequence>
<feature type="active site" description="Proton acceptor" evidence="12 14">
    <location>
        <position position="327"/>
    </location>
</feature>
<keyword evidence="8 12" id="KW-0560">Oxidoreductase</keyword>
<organism evidence="19 20">
    <name type="scientific">Mangrovibacter phragmitis</name>
    <dbReference type="NCBI Taxonomy" id="1691903"/>
    <lineage>
        <taxon>Bacteria</taxon>
        <taxon>Pseudomonadati</taxon>
        <taxon>Pseudomonadota</taxon>
        <taxon>Gammaproteobacteria</taxon>
        <taxon>Enterobacterales</taxon>
        <taxon>Enterobacteriaceae</taxon>
        <taxon>Mangrovibacter</taxon>
    </lineage>
</organism>
<comment type="cofactor">
    <cofactor evidence="12 17">
        <name>Zn(2+)</name>
        <dbReference type="ChEBI" id="CHEBI:29105"/>
    </cofactor>
    <text evidence="12 17">Binds 1 zinc ion per subunit.</text>
</comment>
<evidence type="ECO:0000256" key="16">
    <source>
        <dbReference type="PIRSR" id="PIRSR000099-3"/>
    </source>
</evidence>
<evidence type="ECO:0000256" key="17">
    <source>
        <dbReference type="PIRSR" id="PIRSR000099-4"/>
    </source>
</evidence>
<evidence type="ECO:0000256" key="1">
    <source>
        <dbReference type="ARBA" id="ARBA00003850"/>
    </source>
</evidence>
<feature type="binding site" evidence="12 15">
    <location>
        <position position="189"/>
    </location>
    <ligand>
        <name>NAD(+)</name>
        <dbReference type="ChEBI" id="CHEBI:57540"/>
    </ligand>
</feature>
<evidence type="ECO:0000256" key="9">
    <source>
        <dbReference type="ARBA" id="ARBA00023027"/>
    </source>
</evidence>
<keyword evidence="9 12" id="KW-0520">NAD</keyword>
<keyword evidence="20" id="KW-1185">Reference proteome</keyword>
<dbReference type="FunFam" id="3.40.50.1980:FF:000002">
    <property type="entry name" value="Histidinol dehydrogenase, chloroplastic"/>
    <property type="match status" value="1"/>
</dbReference>
<comment type="subunit">
    <text evidence="12">Homodimer.</text>
</comment>
<keyword evidence="6 12" id="KW-0479">Metal-binding</keyword>
<feature type="binding site" evidence="12 16">
    <location>
        <position position="420"/>
    </location>
    <ligand>
        <name>substrate</name>
    </ligand>
</feature>
<dbReference type="HAMAP" id="MF_01024">
    <property type="entry name" value="HisD"/>
    <property type="match status" value="1"/>
</dbReference>
<dbReference type="InterPro" id="IPR001692">
    <property type="entry name" value="Histidinol_DH_CS"/>
</dbReference>
<feature type="binding site" evidence="12 16">
    <location>
        <position position="415"/>
    </location>
    <ligand>
        <name>substrate</name>
    </ligand>
</feature>
<dbReference type="FunFam" id="3.40.50.1980:FF:000001">
    <property type="entry name" value="Histidinol dehydrogenase"/>
    <property type="match status" value="1"/>
</dbReference>
<gene>
    <name evidence="12" type="primary">hisD</name>
    <name evidence="19" type="ORF">A9B99_13670</name>
</gene>
<protein>
    <recommendedName>
        <fullName evidence="4 12">Histidinol dehydrogenase</fullName>
        <shortName evidence="12 13">HDH</shortName>
        <ecNumber evidence="4 12">1.1.1.23</ecNumber>
    </recommendedName>
</protein>
<evidence type="ECO:0000256" key="15">
    <source>
        <dbReference type="PIRSR" id="PIRSR000099-2"/>
    </source>
</evidence>
<evidence type="ECO:0000313" key="20">
    <source>
        <dbReference type="Proteomes" id="UP000078225"/>
    </source>
</evidence>
<evidence type="ECO:0000256" key="13">
    <source>
        <dbReference type="PIRNR" id="PIRNR000099"/>
    </source>
</evidence>
<evidence type="ECO:0000256" key="14">
    <source>
        <dbReference type="PIRSR" id="PIRSR000099-1"/>
    </source>
</evidence>
<feature type="binding site" evidence="12 16">
    <location>
        <position position="361"/>
    </location>
    <ligand>
        <name>substrate</name>
    </ligand>
</feature>
<dbReference type="PANTHER" id="PTHR21256">
    <property type="entry name" value="HISTIDINOL DEHYDROGENASE HDH"/>
    <property type="match status" value="1"/>
</dbReference>
<comment type="similarity">
    <text evidence="3 12 13 18">Belongs to the histidinol dehydrogenase family.</text>
</comment>
<evidence type="ECO:0000256" key="7">
    <source>
        <dbReference type="ARBA" id="ARBA00022833"/>
    </source>
</evidence>
<accession>A0A1B7L0Y9</accession>
<feature type="binding site" evidence="12 16">
    <location>
        <position position="238"/>
    </location>
    <ligand>
        <name>substrate</name>
    </ligand>
</feature>
<dbReference type="PANTHER" id="PTHR21256:SF2">
    <property type="entry name" value="HISTIDINE BIOSYNTHESIS TRIFUNCTIONAL PROTEIN"/>
    <property type="match status" value="1"/>
</dbReference>
<evidence type="ECO:0000256" key="11">
    <source>
        <dbReference type="ARBA" id="ARBA00049489"/>
    </source>
</evidence>
<dbReference type="PROSITE" id="PS00611">
    <property type="entry name" value="HISOL_DEHYDROGENASE"/>
    <property type="match status" value="1"/>
</dbReference>
<dbReference type="GO" id="GO:0004399">
    <property type="term" value="F:histidinol dehydrogenase activity"/>
    <property type="evidence" value="ECO:0007669"/>
    <property type="project" value="UniProtKB-UniRule"/>
</dbReference>
<feature type="binding site" evidence="12 16">
    <location>
        <position position="260"/>
    </location>
    <ligand>
        <name>substrate</name>
    </ligand>
</feature>
<dbReference type="FunFam" id="1.20.5.1300:FF:000001">
    <property type="entry name" value="Histidine biosynthesis trifunctional protein"/>
    <property type="match status" value="1"/>
</dbReference>
<dbReference type="RefSeq" id="WP_064600297.1">
    <property type="nucleotide sequence ID" value="NZ_LYRP01000043.1"/>
</dbReference>
<feature type="binding site" evidence="12 15">
    <location>
        <position position="131"/>
    </location>
    <ligand>
        <name>NAD(+)</name>
        <dbReference type="ChEBI" id="CHEBI:57540"/>
    </ligand>
</feature>
<dbReference type="GO" id="GO:0051287">
    <property type="term" value="F:NAD binding"/>
    <property type="evidence" value="ECO:0007669"/>
    <property type="project" value="InterPro"/>
</dbReference>
<evidence type="ECO:0000256" key="5">
    <source>
        <dbReference type="ARBA" id="ARBA00022605"/>
    </source>
</evidence>
<dbReference type="UniPathway" id="UPA00031">
    <property type="reaction ID" value="UER00014"/>
</dbReference>
<dbReference type="Proteomes" id="UP000078225">
    <property type="component" value="Unassembled WGS sequence"/>
</dbReference>
<dbReference type="PIRSF" id="PIRSF000099">
    <property type="entry name" value="Histidinol_dh"/>
    <property type="match status" value="1"/>
</dbReference>
<dbReference type="Pfam" id="PF00815">
    <property type="entry name" value="Histidinol_dh"/>
    <property type="match status" value="1"/>
</dbReference>
<evidence type="ECO:0000256" key="4">
    <source>
        <dbReference type="ARBA" id="ARBA00012965"/>
    </source>
</evidence>
<feature type="binding site" evidence="12 17">
    <location>
        <position position="420"/>
    </location>
    <ligand>
        <name>Zn(2+)</name>
        <dbReference type="ChEBI" id="CHEBI:29105"/>
    </ligand>
</feature>
<keyword evidence="5 12" id="KW-0028">Amino-acid biosynthesis</keyword>
<dbReference type="GO" id="GO:0008270">
    <property type="term" value="F:zinc ion binding"/>
    <property type="evidence" value="ECO:0007669"/>
    <property type="project" value="UniProtKB-UniRule"/>
</dbReference>
<feature type="binding site" evidence="12 16">
    <location>
        <position position="263"/>
    </location>
    <ligand>
        <name>substrate</name>
    </ligand>
</feature>
<reference evidence="20" key="1">
    <citation type="submission" date="2016-05" db="EMBL/GenBank/DDBJ databases">
        <authorList>
            <person name="Behera P."/>
            <person name="Vaishampayan P."/>
            <person name="Singh N."/>
            <person name="Raina V."/>
            <person name="Suar M."/>
            <person name="Pattnaik A."/>
            <person name="Rastogi G."/>
        </authorList>
    </citation>
    <scope>NUCLEOTIDE SEQUENCE [LARGE SCALE GENOMIC DNA]</scope>
    <source>
        <strain evidence="20">MP23</strain>
    </source>
</reference>
<dbReference type="AlphaFoldDB" id="A0A1B7L0Y9"/>
<dbReference type="OrthoDB" id="9805269at2"/>
<keyword evidence="10 12" id="KW-0368">Histidine biosynthesis</keyword>
<evidence type="ECO:0000256" key="3">
    <source>
        <dbReference type="ARBA" id="ARBA00010178"/>
    </source>
</evidence>
<dbReference type="InterPro" id="IPR012131">
    <property type="entry name" value="Hstdl_DH"/>
</dbReference>
<evidence type="ECO:0000256" key="2">
    <source>
        <dbReference type="ARBA" id="ARBA00004940"/>
    </source>
</evidence>
<dbReference type="NCBIfam" id="TIGR00069">
    <property type="entry name" value="hisD"/>
    <property type="match status" value="1"/>
</dbReference>
<comment type="catalytic activity">
    <reaction evidence="11 12 13">
        <text>L-histidinol + 2 NAD(+) + H2O = L-histidine + 2 NADH + 3 H(+)</text>
        <dbReference type="Rhea" id="RHEA:20641"/>
        <dbReference type="ChEBI" id="CHEBI:15377"/>
        <dbReference type="ChEBI" id="CHEBI:15378"/>
        <dbReference type="ChEBI" id="CHEBI:57540"/>
        <dbReference type="ChEBI" id="CHEBI:57595"/>
        <dbReference type="ChEBI" id="CHEBI:57699"/>
        <dbReference type="ChEBI" id="CHEBI:57945"/>
        <dbReference type="EC" id="1.1.1.23"/>
    </reaction>
</comment>
<evidence type="ECO:0000256" key="10">
    <source>
        <dbReference type="ARBA" id="ARBA00023102"/>
    </source>
</evidence>
<feature type="binding site" evidence="12 17">
    <location>
        <position position="263"/>
    </location>
    <ligand>
        <name>Zn(2+)</name>
        <dbReference type="ChEBI" id="CHEBI:29105"/>
    </ligand>
</feature>
<feature type="binding site" evidence="12 15">
    <location>
        <position position="212"/>
    </location>
    <ligand>
        <name>NAD(+)</name>
        <dbReference type="ChEBI" id="CHEBI:57540"/>
    </ligand>
</feature>
<name>A0A1B7L0Y9_9ENTR</name>
<dbReference type="STRING" id="1691903.A9B99_13670"/>
<dbReference type="Gene3D" id="1.20.5.1300">
    <property type="match status" value="1"/>
</dbReference>
<dbReference type="PRINTS" id="PR00083">
    <property type="entry name" value="HOLDHDRGNASE"/>
</dbReference>
<evidence type="ECO:0000313" key="19">
    <source>
        <dbReference type="EMBL" id="OAT75908.1"/>
    </source>
</evidence>
<dbReference type="SUPFAM" id="SSF53720">
    <property type="entry name" value="ALDH-like"/>
    <property type="match status" value="1"/>
</dbReference>
<dbReference type="InterPro" id="IPR022695">
    <property type="entry name" value="Histidinol_DH_monofunct"/>
</dbReference>
<dbReference type="GO" id="GO:0000105">
    <property type="term" value="P:L-histidine biosynthetic process"/>
    <property type="evidence" value="ECO:0007669"/>
    <property type="project" value="UniProtKB-UniRule"/>
</dbReference>
<evidence type="ECO:0000256" key="18">
    <source>
        <dbReference type="RuleBase" id="RU004175"/>
    </source>
</evidence>
<evidence type="ECO:0000256" key="12">
    <source>
        <dbReference type="HAMAP-Rule" id="MF_01024"/>
    </source>
</evidence>
<comment type="pathway">
    <text evidence="2 12 13">Amino-acid biosynthesis; L-histidine biosynthesis; L-histidine from 5-phospho-alpha-D-ribose 1-diphosphate: step 9/9.</text>
</comment>
<dbReference type="Gene3D" id="3.40.50.1980">
    <property type="entry name" value="Nitrogenase molybdenum iron protein domain"/>
    <property type="match status" value="2"/>
</dbReference>
<evidence type="ECO:0000256" key="6">
    <source>
        <dbReference type="ARBA" id="ARBA00022723"/>
    </source>
</evidence>